<keyword evidence="6" id="KW-0418">Kinase</keyword>
<reference evidence="6 7" key="1">
    <citation type="submission" date="2017-02" db="EMBL/GenBank/DDBJ databases">
        <title>Acinetobacter sp. ANC 4945, whole genome shotgun sequencing project.</title>
        <authorList>
            <person name="Radolfova-Krizova L."/>
            <person name="Al Atrouni A."/>
            <person name="Nemec A."/>
        </authorList>
    </citation>
    <scope>NUCLEOTIDE SEQUENCE [LARGE SCALE GENOMIC DNA]</scope>
    <source>
        <strain evidence="6 7">ANC 4945</strain>
    </source>
</reference>
<dbReference type="PANTHER" id="PTHR45138">
    <property type="entry name" value="REGULATORY COMPONENTS OF SENSORY TRANSDUCTION SYSTEM"/>
    <property type="match status" value="1"/>
</dbReference>
<keyword evidence="4" id="KW-1133">Transmembrane helix</keyword>
<dbReference type="Pfam" id="PF07695">
    <property type="entry name" value="7TMR-DISM_7TM"/>
    <property type="match status" value="1"/>
</dbReference>
<dbReference type="AlphaFoldDB" id="A0A1T1GRG5"/>
<dbReference type="Gene3D" id="3.30.70.270">
    <property type="match status" value="1"/>
</dbReference>
<dbReference type="Proteomes" id="UP000191160">
    <property type="component" value="Unassembled WGS sequence"/>
</dbReference>
<dbReference type="NCBIfam" id="TIGR00254">
    <property type="entry name" value="GGDEF"/>
    <property type="match status" value="1"/>
</dbReference>
<dbReference type="InterPro" id="IPR050469">
    <property type="entry name" value="Diguanylate_Cyclase"/>
</dbReference>
<organism evidence="6 7">
    <name type="scientific">Acinetobacter amyesii</name>
    <dbReference type="NCBI Taxonomy" id="2942470"/>
    <lineage>
        <taxon>Bacteria</taxon>
        <taxon>Pseudomonadati</taxon>
        <taxon>Pseudomonadota</taxon>
        <taxon>Gammaproteobacteria</taxon>
        <taxon>Moraxellales</taxon>
        <taxon>Moraxellaceae</taxon>
        <taxon>Acinetobacter</taxon>
    </lineage>
</organism>
<feature type="transmembrane region" description="Helical" evidence="4">
    <location>
        <begin position="309"/>
        <end position="329"/>
    </location>
</feature>
<dbReference type="InterPro" id="IPR029787">
    <property type="entry name" value="Nucleotide_cyclase"/>
</dbReference>
<name>A0A1T1GRG5_9GAMM</name>
<dbReference type="RefSeq" id="WP_143221626.1">
    <property type="nucleotide sequence ID" value="NZ_JAMCOZ010000001.1"/>
</dbReference>
<feature type="transmembrane region" description="Helical" evidence="4">
    <location>
        <begin position="185"/>
        <end position="208"/>
    </location>
</feature>
<evidence type="ECO:0000256" key="3">
    <source>
        <dbReference type="ARBA" id="ARBA00034247"/>
    </source>
</evidence>
<dbReference type="InterPro" id="IPR011623">
    <property type="entry name" value="7TMR_DISM_rcpt_extracell_dom1"/>
</dbReference>
<sequence length="598" mass="68730">MAFTVSTAQAQYETAPKSFYLKHQNEVNQIYFTEDTSSLLQGKWLFYPNQFLTSPSSVLVGQTVYLPTSFKDITGDSKGFGTFTGHFQIPKQFIGRRIAVLIPNQYGAYRVFLNGDVIVRLGEVGRTEAEQKTENAPRIAYFVAQDEYFTLTIQASSFNSMHGGFENPMRIGIAKTVNRQFQQQMMSIGMVSGAVLGVGLFTILFSVFRGLRGRNSRSNLVFGLFIVFLAFHNLFSAPYAYTTFTDINWLWGTRLEYLFTYLASIFFLSYIHLLSRRYLFTLNYQIAMLLLSLNISVTFVSTPEIFQPLATYSFAYVIVVLSNFAYGFYLTLKKKEPYSKLNLIAVIFLCITFLNDFLLMMNLIDSVNLSFISTSLYALLIMFQQSHHYAQQSMHTEQLNNSLLELNSSLDQKVKERTLQLHELNKKLELQIRIDALTGAFNRRALNAEIQRLYSEVRFHSHRTLVFAMLDVDYFKNYNDHYGHLKGDEVLQQIVKTMQNTLPSSAYVARYGGEEFAILMHDVPYAIAQEQLQSVLEAMRNEQLEHVNRGDDKNYVTLSLGMAWMDKQNDFDSIEALMKHADHYLYMAKQAGRDQLKP</sequence>
<dbReference type="GO" id="GO:0016301">
    <property type="term" value="F:kinase activity"/>
    <property type="evidence" value="ECO:0007669"/>
    <property type="project" value="UniProtKB-KW"/>
</dbReference>
<protein>
    <recommendedName>
        <fullName evidence="2">diguanylate cyclase</fullName>
        <ecNumber evidence="2">2.7.7.65</ecNumber>
    </recommendedName>
</protein>
<accession>A0A1T1GRG5</accession>
<evidence type="ECO:0000256" key="1">
    <source>
        <dbReference type="ARBA" id="ARBA00001946"/>
    </source>
</evidence>
<gene>
    <name evidence="6" type="ORF">B1202_15110</name>
</gene>
<dbReference type="EC" id="2.7.7.65" evidence="2"/>
<keyword evidence="4" id="KW-0812">Transmembrane</keyword>
<evidence type="ECO:0000313" key="6">
    <source>
        <dbReference type="EMBL" id="OOV80057.1"/>
    </source>
</evidence>
<evidence type="ECO:0000259" key="5">
    <source>
        <dbReference type="PROSITE" id="PS50887"/>
    </source>
</evidence>
<feature type="transmembrane region" description="Helical" evidence="4">
    <location>
        <begin position="220"/>
        <end position="241"/>
    </location>
</feature>
<dbReference type="GO" id="GO:0052621">
    <property type="term" value="F:diguanylate cyclase activity"/>
    <property type="evidence" value="ECO:0007669"/>
    <property type="project" value="UniProtKB-EC"/>
</dbReference>
<comment type="cofactor">
    <cofactor evidence="1">
        <name>Mg(2+)</name>
        <dbReference type="ChEBI" id="CHEBI:18420"/>
    </cofactor>
</comment>
<evidence type="ECO:0000256" key="4">
    <source>
        <dbReference type="SAM" id="Phobius"/>
    </source>
</evidence>
<feature type="transmembrane region" description="Helical" evidence="4">
    <location>
        <begin position="286"/>
        <end position="303"/>
    </location>
</feature>
<evidence type="ECO:0000256" key="2">
    <source>
        <dbReference type="ARBA" id="ARBA00012528"/>
    </source>
</evidence>
<dbReference type="SUPFAM" id="SSF55073">
    <property type="entry name" value="Nucleotide cyclase"/>
    <property type="match status" value="1"/>
</dbReference>
<keyword evidence="7" id="KW-1185">Reference proteome</keyword>
<feature type="transmembrane region" description="Helical" evidence="4">
    <location>
        <begin position="257"/>
        <end position="274"/>
    </location>
</feature>
<dbReference type="PANTHER" id="PTHR45138:SF9">
    <property type="entry name" value="DIGUANYLATE CYCLASE DGCM-RELATED"/>
    <property type="match status" value="1"/>
</dbReference>
<feature type="domain" description="GGDEF" evidence="5">
    <location>
        <begin position="463"/>
        <end position="598"/>
    </location>
</feature>
<dbReference type="InterPro" id="IPR043128">
    <property type="entry name" value="Rev_trsase/Diguanyl_cyclase"/>
</dbReference>
<comment type="catalytic activity">
    <reaction evidence="3">
        <text>2 GTP = 3',3'-c-di-GMP + 2 diphosphate</text>
        <dbReference type="Rhea" id="RHEA:24898"/>
        <dbReference type="ChEBI" id="CHEBI:33019"/>
        <dbReference type="ChEBI" id="CHEBI:37565"/>
        <dbReference type="ChEBI" id="CHEBI:58805"/>
        <dbReference type="EC" id="2.7.7.65"/>
    </reaction>
</comment>
<keyword evidence="4" id="KW-0472">Membrane</keyword>
<proteinExistence type="predicted"/>
<dbReference type="Pfam" id="PF00990">
    <property type="entry name" value="GGDEF"/>
    <property type="match status" value="1"/>
</dbReference>
<dbReference type="SMART" id="SM00267">
    <property type="entry name" value="GGDEF"/>
    <property type="match status" value="1"/>
</dbReference>
<dbReference type="InterPro" id="IPR000160">
    <property type="entry name" value="GGDEF_dom"/>
</dbReference>
<dbReference type="PROSITE" id="PS50887">
    <property type="entry name" value="GGDEF"/>
    <property type="match status" value="1"/>
</dbReference>
<evidence type="ECO:0000313" key="7">
    <source>
        <dbReference type="Proteomes" id="UP000191160"/>
    </source>
</evidence>
<dbReference type="EMBL" id="MVKX01000011">
    <property type="protein sequence ID" value="OOV80057.1"/>
    <property type="molecule type" value="Genomic_DNA"/>
</dbReference>
<dbReference type="CDD" id="cd01949">
    <property type="entry name" value="GGDEF"/>
    <property type="match status" value="1"/>
</dbReference>
<keyword evidence="6" id="KW-0808">Transferase</keyword>
<feature type="transmembrane region" description="Helical" evidence="4">
    <location>
        <begin position="341"/>
        <end position="360"/>
    </location>
</feature>
<comment type="caution">
    <text evidence="6">The sequence shown here is derived from an EMBL/GenBank/DDBJ whole genome shotgun (WGS) entry which is preliminary data.</text>
</comment>
<dbReference type="FunFam" id="3.30.70.270:FF:000001">
    <property type="entry name" value="Diguanylate cyclase domain protein"/>
    <property type="match status" value="1"/>
</dbReference>